<sequence>MDVFSKLKSRLDQLALTPRKASAGNLLHKFQICWDAVQYELTAEAEENLTRTVDETDIPSSLQQMLDILLKEQRSLETGLISANSCAEMFLNTDLLGQLVALSATDTPLGFRREVISMLSALISLLEGQSLFHKSVNGAIRVLIAEALADRSFKYETEMLELESNIATKIKELPALLNLFFIHNTMRPKNVPTQEEEQEESRSDSPSPPVTQSVAGGMVGAITVAPSVSSAYQFPLFDHLMRYLNTEGRHGDVARTSCSLLLDVGTPDMQKYLAESDFVIVVTAGLGGLFSQLPAQLPADAAIEGRRRHGGRQGYASVTFARDVESLQGLVAFAQSVVARWPDDHALAGGILRGFRRVFLDHAVKPQLMTASDFDGTTVAVLFYVRKMLAAVAPRSEIAEVIIRFLLDGEEGGDEAAPLSRGTREGLASTNADQADRSDHDVELQVRDVLISKLNSLSEPVVTDTLRLFHLLLLNDPSLALPLLVDAIAIPAQHAATDGASALSAPPPPVVRALDPEQQSTVVREWFALIDRAGGGNAAAAINRFETSLDAYLHDAEQAVAAYNNDDNDNHRQQQFTPTSPIRLDRDPTLHKLLDKTATFFSQTPGINLALTGVLAHLAASVQLAPYLFAADHIFPLAGDGNGNGADVDEVDEDGIATQPPRRTSLHTTIAGLNAEVDARRAAMGEEAFEARMALAVADDADEEEERARARIGATGSGGSSDPWRGTDYGGGETRDDFVERQWWKNVLVLNEFAKEMVALLIVSDGIGQQHIEFV</sequence>
<dbReference type="Pfam" id="PF19314">
    <property type="entry name" value="DUF5917"/>
    <property type="match status" value="1"/>
</dbReference>
<reference evidence="4" key="1">
    <citation type="submission" date="2020-05" db="EMBL/GenBank/DDBJ databases">
        <title>Phylogenomic resolution of chytrid fungi.</title>
        <authorList>
            <person name="Stajich J.E."/>
            <person name="Amses K."/>
            <person name="Simmons R."/>
            <person name="Seto K."/>
            <person name="Myers J."/>
            <person name="Bonds A."/>
            <person name="Quandt C.A."/>
            <person name="Barry K."/>
            <person name="Liu P."/>
            <person name="Grigoriev I."/>
            <person name="Longcore J.E."/>
            <person name="James T.Y."/>
        </authorList>
    </citation>
    <scope>NUCLEOTIDE SEQUENCE</scope>
    <source>
        <strain evidence="4">JEL0379</strain>
    </source>
</reference>
<dbReference type="EMBL" id="JADGJQ010000069">
    <property type="protein sequence ID" value="KAJ3173843.1"/>
    <property type="molecule type" value="Genomic_DNA"/>
</dbReference>
<dbReference type="Proteomes" id="UP001212152">
    <property type="component" value="Unassembled WGS sequence"/>
</dbReference>
<dbReference type="AlphaFoldDB" id="A0AAD5TEQ7"/>
<feature type="domain" description="FHF complex subunit HOOK-interacting protein C-terminal" evidence="3">
    <location>
        <begin position="587"/>
        <end position="683"/>
    </location>
</feature>
<accession>A0AAD5TEQ7</accession>
<evidence type="ECO:0000256" key="1">
    <source>
        <dbReference type="ARBA" id="ARBA00024336"/>
    </source>
</evidence>
<feature type="region of interest" description="Disordered" evidence="2">
    <location>
        <begin position="704"/>
        <end position="731"/>
    </location>
</feature>
<name>A0AAD5TEQ7_9FUNG</name>
<dbReference type="PANTHER" id="PTHR21705:SF11">
    <property type="entry name" value="FHIP FAMILY PROTEIN CG3558"/>
    <property type="match status" value="1"/>
</dbReference>
<dbReference type="PANTHER" id="PTHR21705">
    <property type="entry name" value="RAI16 PROTEIN-RELATED"/>
    <property type="match status" value="1"/>
</dbReference>
<gene>
    <name evidence="4" type="ORF">HDU87_007346</name>
</gene>
<keyword evidence="5" id="KW-1185">Reference proteome</keyword>
<organism evidence="4 5">
    <name type="scientific">Geranomyces variabilis</name>
    <dbReference type="NCBI Taxonomy" id="109894"/>
    <lineage>
        <taxon>Eukaryota</taxon>
        <taxon>Fungi</taxon>
        <taxon>Fungi incertae sedis</taxon>
        <taxon>Chytridiomycota</taxon>
        <taxon>Chytridiomycota incertae sedis</taxon>
        <taxon>Chytridiomycetes</taxon>
        <taxon>Spizellomycetales</taxon>
        <taxon>Powellomycetaceae</taxon>
        <taxon>Geranomyces</taxon>
    </lineage>
</organism>
<feature type="region of interest" description="Disordered" evidence="2">
    <location>
        <begin position="189"/>
        <end position="212"/>
    </location>
</feature>
<comment type="similarity">
    <text evidence="1">Belongs to the FHIP family.</text>
</comment>
<evidence type="ECO:0000259" key="3">
    <source>
        <dbReference type="Pfam" id="PF19314"/>
    </source>
</evidence>
<evidence type="ECO:0000256" key="2">
    <source>
        <dbReference type="SAM" id="MobiDB-lite"/>
    </source>
</evidence>
<dbReference type="InterPro" id="IPR019384">
    <property type="entry name" value="FHIP"/>
</dbReference>
<comment type="caution">
    <text evidence="4">The sequence shown here is derived from an EMBL/GenBank/DDBJ whole genome shotgun (WGS) entry which is preliminary data.</text>
</comment>
<evidence type="ECO:0000313" key="5">
    <source>
        <dbReference type="Proteomes" id="UP001212152"/>
    </source>
</evidence>
<dbReference type="InterPro" id="IPR045669">
    <property type="entry name" value="FHIP_C"/>
</dbReference>
<evidence type="ECO:0000313" key="4">
    <source>
        <dbReference type="EMBL" id="KAJ3173843.1"/>
    </source>
</evidence>
<proteinExistence type="inferred from homology"/>
<feature type="region of interest" description="Disordered" evidence="2">
    <location>
        <begin position="413"/>
        <end position="439"/>
    </location>
</feature>
<protein>
    <recommendedName>
        <fullName evidence="3">FHF complex subunit HOOK-interacting protein C-terminal domain-containing protein</fullName>
    </recommendedName>
</protein>
<dbReference type="Pfam" id="PF10257">
    <property type="entry name" value="RAI16-like"/>
    <property type="match status" value="1"/>
</dbReference>